<reference evidence="2 3" key="1">
    <citation type="submission" date="2016-10" db="EMBL/GenBank/DDBJ databases">
        <authorList>
            <person name="Varghese N."/>
            <person name="Submissions S."/>
        </authorList>
    </citation>
    <scope>NUCLEOTIDE SEQUENCE [LARGE SCALE GENOMIC DNA]</scope>
    <source>
        <strain evidence="2 3">DSM 26672</strain>
    </source>
</reference>
<comment type="caution">
    <text evidence="2">The sequence shown here is derived from an EMBL/GenBank/DDBJ whole genome shotgun (WGS) entry which is preliminary data.</text>
</comment>
<accession>A0ABY0P3N6</accession>
<dbReference type="EMBL" id="FNBZ01000006">
    <property type="protein sequence ID" value="SDH02731.1"/>
    <property type="molecule type" value="Genomic_DNA"/>
</dbReference>
<name>A0ABY0P3N6_9HYPH</name>
<keyword evidence="1" id="KW-0472">Membrane</keyword>
<evidence type="ECO:0000313" key="3">
    <source>
        <dbReference type="Proteomes" id="UP000199468"/>
    </source>
</evidence>
<evidence type="ECO:0008006" key="4">
    <source>
        <dbReference type="Google" id="ProtNLM"/>
    </source>
</evidence>
<protein>
    <recommendedName>
        <fullName evidence="4">DUF1328 domain-containing protein</fullName>
    </recommendedName>
</protein>
<sequence>MTLSEATRNKAILAVLILAGVAATIAGAAFGSGIFQAILFSVFALSAVILSTFLIVALN</sequence>
<evidence type="ECO:0000313" key="2">
    <source>
        <dbReference type="EMBL" id="SDH02731.1"/>
    </source>
</evidence>
<feature type="transmembrane region" description="Helical" evidence="1">
    <location>
        <begin position="37"/>
        <end position="58"/>
    </location>
</feature>
<keyword evidence="3" id="KW-1185">Reference proteome</keyword>
<dbReference type="RefSeq" id="WP_139163580.1">
    <property type="nucleotide sequence ID" value="NZ_FNBZ01000006.1"/>
</dbReference>
<feature type="transmembrane region" description="Helical" evidence="1">
    <location>
        <begin position="12"/>
        <end position="31"/>
    </location>
</feature>
<dbReference type="Proteomes" id="UP000199468">
    <property type="component" value="Unassembled WGS sequence"/>
</dbReference>
<organism evidence="2 3">
    <name type="scientific">Bosea robiniae</name>
    <dbReference type="NCBI Taxonomy" id="1036780"/>
    <lineage>
        <taxon>Bacteria</taxon>
        <taxon>Pseudomonadati</taxon>
        <taxon>Pseudomonadota</taxon>
        <taxon>Alphaproteobacteria</taxon>
        <taxon>Hyphomicrobiales</taxon>
        <taxon>Boseaceae</taxon>
        <taxon>Bosea</taxon>
    </lineage>
</organism>
<gene>
    <name evidence="2" type="ORF">SAMN05421844_106279</name>
</gene>
<proteinExistence type="predicted"/>
<keyword evidence="1" id="KW-0812">Transmembrane</keyword>
<keyword evidence="1" id="KW-1133">Transmembrane helix</keyword>
<evidence type="ECO:0000256" key="1">
    <source>
        <dbReference type="SAM" id="Phobius"/>
    </source>
</evidence>